<dbReference type="KEGG" id="nhl:Nhal_3380"/>
<reference evidence="2" key="1">
    <citation type="submission" date="2010-04" db="EMBL/GenBank/DDBJ databases">
        <title>Complete genome sequence of Nitrosococcus halophilus Nc4, a salt-adapted, aerobic obligate ammonia-oxidizing sulfur purple bacterium.</title>
        <authorList>
            <consortium name="US DOE Joint Genome Institute"/>
            <person name="Campbell M.A."/>
            <person name="Malfatti S.A."/>
            <person name="Chain P.S.G."/>
            <person name="Heidelberg J.F."/>
            <person name="Ward B.B."/>
            <person name="Klotz M.G."/>
        </authorList>
    </citation>
    <scope>NUCLEOTIDE SEQUENCE [LARGE SCALE GENOMIC DNA]</scope>
    <source>
        <strain evidence="2">Nc4</strain>
    </source>
</reference>
<organism evidence="1 2">
    <name type="scientific">Nitrosococcus halophilus (strain Nc4)</name>
    <dbReference type="NCBI Taxonomy" id="472759"/>
    <lineage>
        <taxon>Bacteria</taxon>
        <taxon>Pseudomonadati</taxon>
        <taxon>Pseudomonadota</taxon>
        <taxon>Gammaproteobacteria</taxon>
        <taxon>Chromatiales</taxon>
        <taxon>Chromatiaceae</taxon>
        <taxon>Nitrosococcus</taxon>
    </lineage>
</organism>
<accession>D5C0T9</accession>
<gene>
    <name evidence="1" type="ordered locus">Nhal_3380</name>
</gene>
<name>D5C0T9_NITHN</name>
<dbReference type="HOGENOM" id="CLU_2369957_0_0_6"/>
<proteinExistence type="predicted"/>
<dbReference type="STRING" id="472759.Nhal_3380"/>
<evidence type="ECO:0000313" key="2">
    <source>
        <dbReference type="Proteomes" id="UP000001844"/>
    </source>
</evidence>
<dbReference type="EMBL" id="CP001798">
    <property type="protein sequence ID" value="ADE16412.1"/>
    <property type="molecule type" value="Genomic_DNA"/>
</dbReference>
<sequence length="95" mass="10220">MGVSGGLKWEKETLAGGYRPILRKVFSALWGEVGGGCLGVVSLGQGKMSHKLCDTFRGTFHHPRASRGVFLFHRLKGQGAEGGFPEAFAKLTETL</sequence>
<dbReference type="Proteomes" id="UP000001844">
    <property type="component" value="Chromosome"/>
</dbReference>
<keyword evidence="2" id="KW-1185">Reference proteome</keyword>
<protein>
    <submittedName>
        <fullName evidence="1">Uncharacterized protein</fullName>
    </submittedName>
</protein>
<dbReference type="AlphaFoldDB" id="D5C0T9"/>
<evidence type="ECO:0000313" key="1">
    <source>
        <dbReference type="EMBL" id="ADE16412.1"/>
    </source>
</evidence>